<sequence length="264" mass="29704">MPEVGDDYAEKAKAVEAMGELLQDAGMQDVMTLSHARVPVVKFVHPTTQTKCDITVNNILACINTKLLRDYAALDPRLRQLVFIIKHWAKRRKVNEAYTGTLSSYAYVLMCIHLLQQRDPPVLPCLQSVAPPTFKRTVGSCCCDYFDNVSALSGFGSGNTETVSELLMAFFDYWAWGHDYVNSVISIRTGGFLTKADKEWTKRVRNERHLVCIEDPFDVTHDLGRVVDRASSSVLREEFKRAAEILSQSPNPLPELFEPFKQGG</sequence>
<dbReference type="EMBL" id="GBEZ01001710">
    <property type="protein sequence ID" value="JAC83287.1"/>
    <property type="molecule type" value="Transcribed_RNA"/>
</dbReference>
<dbReference type="GO" id="GO:0043488">
    <property type="term" value="P:regulation of mRNA stability"/>
    <property type="evidence" value="ECO:0007669"/>
    <property type="project" value="UniProtKB-ARBA"/>
</dbReference>
<keyword evidence="6 11" id="KW-0808">Transferase</keyword>
<dbReference type="Gene3D" id="3.30.460.10">
    <property type="entry name" value="Beta Polymerase, domain 2"/>
    <property type="match status" value="1"/>
</dbReference>
<proteinExistence type="inferred from homology"/>
<keyword evidence="8" id="KW-0460">Magnesium</keyword>
<dbReference type="InterPro" id="IPR043519">
    <property type="entry name" value="NT_sf"/>
</dbReference>
<name>A0A061SDQ2_9CHLO</name>
<dbReference type="SUPFAM" id="SSF81301">
    <property type="entry name" value="Nucleotidyltransferase"/>
    <property type="match status" value="1"/>
</dbReference>
<reference evidence="11" key="1">
    <citation type="submission" date="2014-05" db="EMBL/GenBank/DDBJ databases">
        <title>The transcriptome of the halophilic microalga Tetraselmis sp. GSL018 isolated from the Great Salt Lake, Utah.</title>
        <authorList>
            <person name="Jinkerson R.E."/>
            <person name="D'Adamo S."/>
            <person name="Posewitz M.C."/>
        </authorList>
    </citation>
    <scope>NUCLEOTIDE SEQUENCE</scope>
    <source>
        <strain evidence="11">GSL018</strain>
    </source>
</reference>
<evidence type="ECO:0000256" key="1">
    <source>
        <dbReference type="ARBA" id="ARBA00001936"/>
    </source>
</evidence>
<dbReference type="Pfam" id="PF22600">
    <property type="entry name" value="MTPAP-like_central"/>
    <property type="match status" value="1"/>
</dbReference>
<dbReference type="GO" id="GO:0016779">
    <property type="term" value="F:nucleotidyltransferase activity"/>
    <property type="evidence" value="ECO:0007669"/>
    <property type="project" value="UniProtKB-ARBA"/>
</dbReference>
<evidence type="ECO:0000256" key="8">
    <source>
        <dbReference type="ARBA" id="ARBA00022842"/>
    </source>
</evidence>
<evidence type="ECO:0000313" key="11">
    <source>
        <dbReference type="EMBL" id="JAC83287.1"/>
    </source>
</evidence>
<dbReference type="Gene3D" id="1.10.1410.10">
    <property type="match status" value="1"/>
</dbReference>
<accession>A0A061SDQ2</accession>
<dbReference type="InterPro" id="IPR002058">
    <property type="entry name" value="PAP_assoc"/>
</dbReference>
<evidence type="ECO:0000256" key="2">
    <source>
        <dbReference type="ARBA" id="ARBA00001946"/>
    </source>
</evidence>
<dbReference type="GO" id="GO:0046872">
    <property type="term" value="F:metal ion binding"/>
    <property type="evidence" value="ECO:0007669"/>
    <property type="project" value="UniProtKB-KW"/>
</dbReference>
<dbReference type="InterPro" id="IPR054708">
    <property type="entry name" value="MTPAP-like_central"/>
</dbReference>
<dbReference type="GO" id="GO:0005737">
    <property type="term" value="C:cytoplasm"/>
    <property type="evidence" value="ECO:0007669"/>
    <property type="project" value="UniProtKB-SubCell"/>
</dbReference>
<dbReference type="FunFam" id="1.10.1410.10:FF:000018">
    <property type="entry name" value="Terminal uridylyltransferase cid1"/>
    <property type="match status" value="1"/>
</dbReference>
<dbReference type="GO" id="GO:0010628">
    <property type="term" value="P:positive regulation of gene expression"/>
    <property type="evidence" value="ECO:0007669"/>
    <property type="project" value="UniProtKB-ARBA"/>
</dbReference>
<protein>
    <submittedName>
        <fullName evidence="11">Nucleotidyltransferase family protein</fullName>
    </submittedName>
</protein>
<dbReference type="GO" id="GO:0010605">
    <property type="term" value="P:negative regulation of macromolecule metabolic process"/>
    <property type="evidence" value="ECO:0007669"/>
    <property type="project" value="UniProtKB-ARBA"/>
</dbReference>
<feature type="domain" description="Poly(A) RNA polymerase mitochondrial-like central palm" evidence="10">
    <location>
        <begin position="8"/>
        <end position="72"/>
    </location>
</feature>
<evidence type="ECO:0000256" key="5">
    <source>
        <dbReference type="ARBA" id="ARBA00022490"/>
    </source>
</evidence>
<dbReference type="CDD" id="cd05402">
    <property type="entry name" value="NT_PAP_TUTase"/>
    <property type="match status" value="1"/>
</dbReference>
<dbReference type="Pfam" id="PF03828">
    <property type="entry name" value="PAP_assoc"/>
    <property type="match status" value="1"/>
</dbReference>
<dbReference type="GO" id="GO:0031123">
    <property type="term" value="P:RNA 3'-end processing"/>
    <property type="evidence" value="ECO:0007669"/>
    <property type="project" value="TreeGrafter"/>
</dbReference>
<comment type="cofactor">
    <cofactor evidence="1">
        <name>Mn(2+)</name>
        <dbReference type="ChEBI" id="CHEBI:29035"/>
    </cofactor>
</comment>
<keyword evidence="5" id="KW-0963">Cytoplasm</keyword>
<comment type="cofactor">
    <cofactor evidence="2">
        <name>Mg(2+)</name>
        <dbReference type="ChEBI" id="CHEBI:18420"/>
    </cofactor>
</comment>
<dbReference type="SUPFAM" id="SSF81631">
    <property type="entry name" value="PAP/OAS1 substrate-binding domain"/>
    <property type="match status" value="1"/>
</dbReference>
<gene>
    <name evidence="11" type="ORF">TSPGSL018_3708</name>
</gene>
<feature type="domain" description="PAP-associated" evidence="9">
    <location>
        <begin position="163"/>
        <end position="221"/>
    </location>
</feature>
<dbReference type="AlphaFoldDB" id="A0A061SDQ2"/>
<organism evidence="11">
    <name type="scientific">Tetraselmis sp. GSL018</name>
    <dbReference type="NCBI Taxonomy" id="582737"/>
    <lineage>
        <taxon>Eukaryota</taxon>
        <taxon>Viridiplantae</taxon>
        <taxon>Chlorophyta</taxon>
        <taxon>core chlorophytes</taxon>
        <taxon>Chlorodendrophyceae</taxon>
        <taxon>Chlorodendrales</taxon>
        <taxon>Chlorodendraceae</taxon>
        <taxon>Tetraselmis</taxon>
    </lineage>
</organism>
<evidence type="ECO:0000256" key="4">
    <source>
        <dbReference type="ARBA" id="ARBA00008593"/>
    </source>
</evidence>
<comment type="subcellular location">
    <subcellularLocation>
        <location evidence="3">Cytoplasm</location>
    </subcellularLocation>
</comment>
<dbReference type="PANTHER" id="PTHR12271:SF40">
    <property type="entry name" value="POLY(A) RNA POLYMERASE GLD2"/>
    <property type="match status" value="1"/>
</dbReference>
<comment type="similarity">
    <text evidence="4">Belongs to the DNA polymerase type-B-like family.</text>
</comment>
<evidence type="ECO:0000256" key="7">
    <source>
        <dbReference type="ARBA" id="ARBA00022723"/>
    </source>
</evidence>
<evidence type="ECO:0000259" key="10">
    <source>
        <dbReference type="Pfam" id="PF22600"/>
    </source>
</evidence>
<evidence type="ECO:0000256" key="3">
    <source>
        <dbReference type="ARBA" id="ARBA00004496"/>
    </source>
</evidence>
<dbReference type="PANTHER" id="PTHR12271">
    <property type="entry name" value="POLY A POLYMERASE CID PAP -RELATED"/>
    <property type="match status" value="1"/>
</dbReference>
<keyword evidence="7" id="KW-0479">Metal-binding</keyword>
<evidence type="ECO:0000259" key="9">
    <source>
        <dbReference type="Pfam" id="PF03828"/>
    </source>
</evidence>
<evidence type="ECO:0000256" key="6">
    <source>
        <dbReference type="ARBA" id="ARBA00022679"/>
    </source>
</evidence>